<reference key="1">
    <citation type="journal article" date="2000" name="Nature">
        <title>Sequence and analysis of chromosome 3 of the plant Arabidopsis thaliana.</title>
        <authorList>
            <consortium name="European Union Chromosome 3 Arabidopsis Sequencing Consortium"/>
            <consortium name="Institute for Genomic Research"/>
            <consortium name="Kazusa DNA Research Institute"/>
            <person name="Salanoubat M."/>
            <person name="Lemcke K."/>
            <person name="Rieger M."/>
            <person name="Ansorge W."/>
            <person name="Unseld M."/>
            <person name="Fartmann B."/>
            <person name="Valle G."/>
            <person name="Blocker H."/>
            <person name="Perez-Alonso M."/>
            <person name="Obermaier B."/>
            <person name="Delseny M."/>
            <person name="Boutry M."/>
            <person name="Grivell L.A."/>
            <person name="Mache R."/>
            <person name="Puigdomenech P."/>
            <person name="De Simone V."/>
            <person name="Choisne N."/>
            <person name="Artiguenave F."/>
            <person name="Robert C."/>
            <person name="Brottier P."/>
            <person name="Wincker P."/>
            <person name="Cattolico L."/>
            <person name="Weissenbach J."/>
            <person name="Saurin W."/>
            <person name="Quetier F."/>
            <person name="Schafer M."/>
            <person name="Muller-Auer S."/>
            <person name="Gabel C."/>
            <person name="Fuchs M."/>
            <person name="Benes V."/>
            <person name="Wurmbach E."/>
            <person name="Drzonek H."/>
            <person name="Erfle H."/>
            <person name="Jordan N."/>
            <person name="Bangert S."/>
            <person name="Wiedelmann R."/>
            <person name="Kranz H."/>
            <person name="Voss H."/>
            <person name="Holland R."/>
            <person name="Brandt P."/>
            <person name="Nyakatura G."/>
            <person name="Vezzi A."/>
            <person name="D'Angelo M."/>
            <person name="Pallavicini A."/>
            <person name="Toppo S."/>
            <person name="Simionati B."/>
            <person name="Conrad A."/>
            <person name="Hornischer K."/>
            <person name="Kauer G."/>
            <person name="Lohnert T.H."/>
            <person name="Nordsiek G."/>
            <person name="Reichelt J."/>
            <person name="Scharfe M."/>
            <person name="Schon O."/>
            <person name="Bargues M."/>
            <person name="Terol J."/>
            <person name="Climent J."/>
            <person name="Navarro P."/>
            <person name="Collado C."/>
            <person name="Perez-Perez A."/>
            <person name="Ottenwalder B."/>
            <person name="Duchemin D."/>
            <person name="Cooke R."/>
            <person name="Laudie M."/>
            <person name="Berger-Llauro C."/>
            <person name="Purnelle B."/>
            <person name="Masuy D."/>
            <person name="de Haan M."/>
            <person name="Maarse A.C."/>
            <person name="Alcaraz J.P."/>
            <person name="Cottet A."/>
            <person name="Casacuberta E."/>
            <person name="Monfort A."/>
            <person name="Argiriou A."/>
            <person name="flores M."/>
            <person name="Liguori R."/>
            <person name="Vitale D."/>
            <person name="Mannhaupt G."/>
            <person name="Haase D."/>
            <person name="Schoof H."/>
            <person name="Rudd S."/>
            <person name="Zaccaria P."/>
            <person name="Mewes H.W."/>
            <person name="Mayer K.F."/>
            <person name="Kaul S."/>
            <person name="Town C.D."/>
            <person name="Koo H.L."/>
            <person name="Tallon L.J."/>
            <person name="Jenkins J."/>
            <person name="Rooney T."/>
            <person name="Rizzo M."/>
            <person name="Walts A."/>
            <person name="Utterback T."/>
            <person name="Fujii C.Y."/>
            <person name="Shea T.P."/>
            <person name="Creasy T.H."/>
            <person name="Haas B."/>
            <person name="Maiti R."/>
            <person name="Wu D."/>
            <person name="Peterson J."/>
            <person name="Van Aken S."/>
            <person name="Pai G."/>
            <person name="Militscher J."/>
            <person name="Sellers P."/>
            <person name="Gill J.E."/>
            <person name="Feldblyum T.V."/>
            <person name="Preuss D."/>
            <person name="Lin X."/>
            <person name="Nierman W.C."/>
            <person name="Salzberg S.L."/>
            <person name="White O."/>
            <person name="Venter J.C."/>
            <person name="Fraser C.M."/>
            <person name="Kaneko T."/>
            <person name="Nakamura Y."/>
            <person name="Sato S."/>
            <person name="Kato T."/>
            <person name="Asamizu E."/>
            <person name="Sasamoto S."/>
            <person name="Kimura T."/>
            <person name="Idesawa K."/>
            <person name="Kawashima K."/>
            <person name="Kishida Y."/>
            <person name="Kiyokawa C."/>
            <person name="Kohara M."/>
            <person name="Matsumoto M."/>
            <person name="Matsuno A."/>
            <person name="Muraki A."/>
            <person name="Nakayama S."/>
            <person name="Nakazaki N."/>
            <person name="Shinpo S."/>
            <person name="Takeuchi C."/>
            <person name="Wada T."/>
            <person name="Watanabe A."/>
            <person name="Yamada M."/>
            <person name="Yasuda M."/>
            <person name="Tabata S."/>
        </authorList>
    </citation>
    <scope>NUCLEOTIDE SEQUENCE [LARGE SCALE GENOMIC DNA]</scope>
    <source>
        <strain>cv. Columbia</strain>
    </source>
</reference>
<feature type="domain" description="Ubiquitin-like protease family profile" evidence="5">
    <location>
        <begin position="556"/>
        <end position="605"/>
    </location>
</feature>
<organism evidence="7">
    <name type="scientific">Arabidopsis thaliana</name>
    <name type="common">Mouse-ear cress</name>
    <dbReference type="NCBI Taxonomy" id="3702"/>
    <lineage>
        <taxon>Eukaryota</taxon>
        <taxon>Viridiplantae</taxon>
        <taxon>Streptophyta</taxon>
        <taxon>Embryophyta</taxon>
        <taxon>Tracheophyta</taxon>
        <taxon>Spermatophyta</taxon>
        <taxon>Magnoliopsida</taxon>
        <taxon>eudicotyledons</taxon>
        <taxon>Gunneridae</taxon>
        <taxon>Pentapetalae</taxon>
        <taxon>rosids</taxon>
        <taxon>malvids</taxon>
        <taxon>Brassicales</taxon>
        <taxon>Brassicaceae</taxon>
        <taxon>Camelineae</taxon>
        <taxon>Arabidopsis</taxon>
    </lineage>
</organism>
<dbReference type="GO" id="GO:0008234">
    <property type="term" value="F:cysteine-type peptidase activity"/>
    <property type="evidence" value="ECO:0007669"/>
    <property type="project" value="InterPro"/>
</dbReference>
<evidence type="ECO:0000259" key="6">
    <source>
        <dbReference type="Pfam" id="PF09331"/>
    </source>
</evidence>
<sequence>MLHLRQVLSTCLFLTWPDLSTTSKDSESEDGVDHGLPERVLARGFFPKDARLNIYSSPELLEEIAEFLGGSSDFERLLKSQFGKLFKYPVCQTAHSAKLIHGLLSRQLVTKKRHEFWFIFGGKPLRFSLREFHITTGLECRPIPSEEEILSHQKIVSKPVWNSLFGSKKDVTVTDVLDMLGKDVKMPDGEKMSCWKRFCLLLILLVDGVIVCSNKYLNITPEYVKMLDDVRFFLSYPWGRVAFKTTMERFGPPTLSDTDPITELKARLRQQSSCCYGFPLALQMLAFEAILLIASKLPDPDDKRDYTQMTYDDLDTKLILHQKDIIQVESDEQVAYTLEDEKEDYMEKLLIEGHEFTESEWPGGDTETSGLVPLTLGYVKKAPTRRDDEETIEMLKKFIVEQHKETASTLKKEMVQLFEGLIKCGCGGLRSTKDSSMEKQQEDGEDNTTMEPNEDGKANTTMEQNEEDDKSDDEVISLETGTTSRGKKKRKRTEKEGKDFALYERNKWDEAYKGVEDIIELVDIVDLPPNQDTAKDNYFQVIMAMLWRRRHGLYNTVGAVFVDTWFLTLLNEKYTDFKACKNKSKFNWGVNIRAFVVDRAKGRAPTTFLQHAHLVFDPLIEATSDEEVQGLMAPVLEMIPWLVKEVVGRKYTKNFSTNPLTLERVIRVYQNQRGEEVVNELRKGYALDAYAEFIKSVEATKA</sequence>
<evidence type="ECO:0000313" key="7">
    <source>
        <dbReference type="EMBL" id="CAB81786.1"/>
    </source>
</evidence>
<dbReference type="ExpressionAtlas" id="Q9M244">
    <property type="expression patterns" value="baseline and differential"/>
</dbReference>
<dbReference type="Pfam" id="PF09331">
    <property type="entry name" value="DUF1985"/>
    <property type="match status" value="1"/>
</dbReference>
<keyword evidence="1" id="KW-0645">Protease</keyword>
<evidence type="ECO:0000256" key="2">
    <source>
        <dbReference type="ARBA" id="ARBA00022801"/>
    </source>
</evidence>
<keyword evidence="4" id="KW-0732">Signal</keyword>
<evidence type="ECO:0000256" key="1">
    <source>
        <dbReference type="ARBA" id="ARBA00022670"/>
    </source>
</evidence>
<feature type="compositionally biased region" description="Acidic residues" evidence="3">
    <location>
        <begin position="464"/>
        <end position="476"/>
    </location>
</feature>
<feature type="signal peptide" evidence="4">
    <location>
        <begin position="1"/>
        <end position="22"/>
    </location>
</feature>
<gene>
    <name evidence="7" type="primary">T18D12_30</name>
</gene>
<protein>
    <submittedName>
        <fullName evidence="7">Uncharacterized protein T18D12_30</fullName>
    </submittedName>
</protein>
<dbReference type="EMBL" id="AL138644">
    <property type="protein sequence ID" value="CAB81786.1"/>
    <property type="molecule type" value="Genomic_DNA"/>
</dbReference>
<keyword evidence="2" id="KW-0378">Hydrolase</keyword>
<dbReference type="GO" id="GO:0006508">
    <property type="term" value="P:proteolysis"/>
    <property type="evidence" value="ECO:0007669"/>
    <property type="project" value="UniProtKB-KW"/>
</dbReference>
<dbReference type="AlphaFoldDB" id="Q9M244"/>
<evidence type="ECO:0000256" key="3">
    <source>
        <dbReference type="SAM" id="MobiDB-lite"/>
    </source>
</evidence>
<dbReference type="Pfam" id="PF02902">
    <property type="entry name" value="Peptidase_C48"/>
    <property type="match status" value="2"/>
</dbReference>
<feature type="domain" description="DUF1985" evidence="6">
    <location>
        <begin position="104"/>
        <end position="248"/>
    </location>
</feature>
<feature type="domain" description="Ubiquitin-like protease family profile" evidence="5">
    <location>
        <begin position="613"/>
        <end position="675"/>
    </location>
</feature>
<accession>Q9M244</accession>
<dbReference type="PIR" id="T47388">
    <property type="entry name" value="T47388"/>
</dbReference>
<reference evidence="7" key="2">
    <citation type="submission" date="2000-02" db="EMBL/GenBank/DDBJ databases">
        <authorList>
            <person name="Alcaraz J.P."/>
            <person name="Clabault G."/>
            <person name="Cottet A."/>
            <person name="Mache R."/>
            <person name="Mewes H.W."/>
            <person name="Lemcke K."/>
            <person name="Mayer K.F.X."/>
            <person name="Quetier F."/>
            <person name="Salanoubat M."/>
        </authorList>
    </citation>
    <scope>NUCLEOTIDE SEQUENCE</scope>
</reference>
<name>Q9M244_ARATH</name>
<dbReference type="PANTHER" id="PTHR48449:SF1">
    <property type="entry name" value="DUF1985 DOMAIN-CONTAINING PROTEIN"/>
    <property type="match status" value="1"/>
</dbReference>
<feature type="region of interest" description="Disordered" evidence="3">
    <location>
        <begin position="429"/>
        <end position="491"/>
    </location>
</feature>
<feature type="chain" id="PRO_5004330157" evidence="4">
    <location>
        <begin position="23"/>
        <end position="702"/>
    </location>
</feature>
<evidence type="ECO:0000259" key="5">
    <source>
        <dbReference type="Pfam" id="PF02902"/>
    </source>
</evidence>
<dbReference type="InterPro" id="IPR003653">
    <property type="entry name" value="Peptidase_C48_C"/>
</dbReference>
<dbReference type="PANTHER" id="PTHR48449">
    <property type="entry name" value="DUF1985 DOMAIN-CONTAINING PROTEIN"/>
    <property type="match status" value="1"/>
</dbReference>
<dbReference type="InterPro" id="IPR015410">
    <property type="entry name" value="DUF1985"/>
</dbReference>
<feature type="compositionally biased region" description="Basic and acidic residues" evidence="3">
    <location>
        <begin position="431"/>
        <end position="442"/>
    </location>
</feature>
<proteinExistence type="predicted"/>
<evidence type="ECO:0000256" key="4">
    <source>
        <dbReference type="SAM" id="SignalP"/>
    </source>
</evidence>
<reference evidence="7" key="3">
    <citation type="submission" date="2000-03" db="EMBL/GenBank/DDBJ databases">
        <authorList>
            <person name="EU Arabidopsis sequencing project"/>
        </authorList>
    </citation>
    <scope>NUCLEOTIDE SEQUENCE</scope>
</reference>